<dbReference type="InterPro" id="IPR022463">
    <property type="entry name" value="1-PFruKinase"/>
</dbReference>
<reference evidence="13 14" key="1">
    <citation type="journal article" date="2013" name="Genome Announc.">
        <title>Complete Genome Sequence of the Porcine Strain Brachyspira pilosicoli P43/6/78(T.).</title>
        <authorList>
            <person name="Lin C."/>
            <person name="den Bakker H.C."/>
            <person name="Suzuki H."/>
            <person name="Lefebure T."/>
            <person name="Ponnala L."/>
            <person name="Sun Q."/>
            <person name="Stanhope M.J."/>
            <person name="Wiedmann M."/>
            <person name="Duhamel G.E."/>
        </authorList>
    </citation>
    <scope>NUCLEOTIDE SEQUENCE [LARGE SCALE GENOMIC DNA]</scope>
    <source>
        <strain evidence="13 14">P43/6/78</strain>
    </source>
</reference>
<protein>
    <recommendedName>
        <fullName evidence="3 11">1-phosphofructokinase</fullName>
        <shortName evidence="11">Fru1PK</shortName>
        <ecNumber evidence="2 11">2.7.1.56</ecNumber>
    </recommendedName>
    <alternativeName>
        <fullName evidence="8 11">Fructose 1-phosphate kinase</fullName>
    </alternativeName>
</protein>
<dbReference type="InterPro" id="IPR002173">
    <property type="entry name" value="Carboh/pur_kinase_PfkB_CS"/>
</dbReference>
<dbReference type="EC" id="2.7.1.56" evidence="2 11"/>
<sequence length="305" mass="33657">MIYTLTLNPAVDYYIDMESFEEGDLNKVNNAYTLAGGKGINVSKVLKNFNIESTALGFCGGFTGDYIKKDIKECGIKENFIYLEEATRINIKLKTSKSESEIAGKSPNISKEKVHELLNYIKNNIKENDILVLSGSVPNSIESSIYKDIISNANKNIKVILDARDEAFKIGLREKVFLTKPNKKELGEYFNKKIESTDDIIKYARELIKDGSKNVIVSLGKDGSVLVTENEVYIGNAPKGKLISSVGAGDSMVAGIVYGLSNNLSIVDSYKYAIASGSSTACSEMLTTFENMNKFLEKVEIKKIN</sequence>
<evidence type="ECO:0000256" key="6">
    <source>
        <dbReference type="ARBA" id="ARBA00022777"/>
    </source>
</evidence>
<dbReference type="GO" id="GO:0044281">
    <property type="term" value="P:small molecule metabolic process"/>
    <property type="evidence" value="ECO:0007669"/>
    <property type="project" value="UniProtKB-ARBA"/>
</dbReference>
<gene>
    <name evidence="13" type="ORF">BPP43_09475</name>
</gene>
<keyword evidence="6 11" id="KW-0418">Kinase</keyword>
<organism evidence="13 14">
    <name type="scientific">Brachyspira pilosicoli P43/6/78</name>
    <dbReference type="NCBI Taxonomy" id="1042417"/>
    <lineage>
        <taxon>Bacteria</taxon>
        <taxon>Pseudomonadati</taxon>
        <taxon>Spirochaetota</taxon>
        <taxon>Spirochaetia</taxon>
        <taxon>Brachyspirales</taxon>
        <taxon>Brachyspiraceae</taxon>
        <taxon>Brachyspira</taxon>
    </lineage>
</organism>
<dbReference type="InterPro" id="IPR029056">
    <property type="entry name" value="Ribokinase-like"/>
</dbReference>
<dbReference type="PIRSF" id="PIRSF000535">
    <property type="entry name" value="1PFK/6PFK/LacC"/>
    <property type="match status" value="1"/>
</dbReference>
<dbReference type="Pfam" id="PF00294">
    <property type="entry name" value="PfkB"/>
    <property type="match status" value="1"/>
</dbReference>
<evidence type="ECO:0000256" key="10">
    <source>
        <dbReference type="PIRNR" id="PIRNR000535"/>
    </source>
</evidence>
<dbReference type="GO" id="GO:0008662">
    <property type="term" value="F:1-phosphofructokinase activity"/>
    <property type="evidence" value="ECO:0007669"/>
    <property type="project" value="UniProtKB-UniRule"/>
</dbReference>
<dbReference type="InterPro" id="IPR011611">
    <property type="entry name" value="PfkB_dom"/>
</dbReference>
<comment type="catalytic activity">
    <reaction evidence="9 11">
        <text>beta-D-fructose 1-phosphate + ATP = beta-D-fructose 1,6-bisphosphate + ADP + H(+)</text>
        <dbReference type="Rhea" id="RHEA:14213"/>
        <dbReference type="ChEBI" id="CHEBI:15378"/>
        <dbReference type="ChEBI" id="CHEBI:30616"/>
        <dbReference type="ChEBI" id="CHEBI:32966"/>
        <dbReference type="ChEBI" id="CHEBI:138881"/>
        <dbReference type="ChEBI" id="CHEBI:456216"/>
        <dbReference type="EC" id="2.7.1.56"/>
    </reaction>
</comment>
<dbReference type="FunFam" id="3.40.1190.20:FF:000001">
    <property type="entry name" value="Phosphofructokinase"/>
    <property type="match status" value="1"/>
</dbReference>
<dbReference type="PROSITE" id="PS00584">
    <property type="entry name" value="PFKB_KINASES_2"/>
    <property type="match status" value="1"/>
</dbReference>
<name>A0A3B6W2Y3_BRAPL</name>
<accession>A0A3B6W2Y3</accession>
<comment type="function">
    <text evidence="11">Catalyzes the ATP-dependent phosphorylation of fructose-l-phosphate to fructose-l,6-bisphosphate.</text>
</comment>
<dbReference type="KEGG" id="bpip:BPP43_09475"/>
<evidence type="ECO:0000256" key="1">
    <source>
        <dbReference type="ARBA" id="ARBA00010688"/>
    </source>
</evidence>
<evidence type="ECO:0000256" key="2">
    <source>
        <dbReference type="ARBA" id="ARBA00012131"/>
    </source>
</evidence>
<dbReference type="GO" id="GO:0005524">
    <property type="term" value="F:ATP binding"/>
    <property type="evidence" value="ECO:0007669"/>
    <property type="project" value="UniProtKB-UniRule"/>
</dbReference>
<evidence type="ECO:0000256" key="4">
    <source>
        <dbReference type="ARBA" id="ARBA00022679"/>
    </source>
</evidence>
<dbReference type="GO" id="GO:0005829">
    <property type="term" value="C:cytosol"/>
    <property type="evidence" value="ECO:0007669"/>
    <property type="project" value="TreeGrafter"/>
</dbReference>
<evidence type="ECO:0000256" key="8">
    <source>
        <dbReference type="ARBA" id="ARBA00032802"/>
    </source>
</evidence>
<dbReference type="AlphaFoldDB" id="A0A3B6W2Y3"/>
<dbReference type="InterPro" id="IPR017583">
    <property type="entry name" value="Tagatose/fructose_Pkinase"/>
</dbReference>
<evidence type="ECO:0000256" key="3">
    <source>
        <dbReference type="ARBA" id="ARBA00013596"/>
    </source>
</evidence>
<dbReference type="RefSeq" id="WP_014933990.1">
    <property type="nucleotide sequence ID" value="NC_019908.1"/>
</dbReference>
<dbReference type="Gene3D" id="3.40.1190.20">
    <property type="match status" value="1"/>
</dbReference>
<dbReference type="PANTHER" id="PTHR46566">
    <property type="entry name" value="1-PHOSPHOFRUCTOKINASE-RELATED"/>
    <property type="match status" value="1"/>
</dbReference>
<feature type="domain" description="Carbohydrate kinase PfkB" evidence="12">
    <location>
        <begin position="7"/>
        <end position="283"/>
    </location>
</feature>
<dbReference type="Proteomes" id="UP000010793">
    <property type="component" value="Chromosome"/>
</dbReference>
<dbReference type="CDD" id="cd01164">
    <property type="entry name" value="FruK_PfkB_like"/>
    <property type="match status" value="1"/>
</dbReference>
<proteinExistence type="inferred from homology"/>
<evidence type="ECO:0000256" key="7">
    <source>
        <dbReference type="ARBA" id="ARBA00022840"/>
    </source>
</evidence>
<dbReference type="NCBIfam" id="TIGR03828">
    <property type="entry name" value="pfkB"/>
    <property type="match status" value="1"/>
</dbReference>
<dbReference type="GO" id="GO:0016052">
    <property type="term" value="P:carbohydrate catabolic process"/>
    <property type="evidence" value="ECO:0007669"/>
    <property type="project" value="UniProtKB-ARBA"/>
</dbReference>
<evidence type="ECO:0000256" key="9">
    <source>
        <dbReference type="ARBA" id="ARBA00047745"/>
    </source>
</evidence>
<keyword evidence="14" id="KW-1185">Reference proteome</keyword>
<keyword evidence="7 11" id="KW-0067">ATP-binding</keyword>
<evidence type="ECO:0000313" key="13">
    <source>
        <dbReference type="EMBL" id="AGA67077.1"/>
    </source>
</evidence>
<evidence type="ECO:0000256" key="5">
    <source>
        <dbReference type="ARBA" id="ARBA00022741"/>
    </source>
</evidence>
<dbReference type="PANTHER" id="PTHR46566:SF1">
    <property type="entry name" value="1-PHOSPHOFRUCTOKINASE"/>
    <property type="match status" value="1"/>
</dbReference>
<evidence type="ECO:0000256" key="11">
    <source>
        <dbReference type="RuleBase" id="RU369061"/>
    </source>
</evidence>
<evidence type="ECO:0000259" key="12">
    <source>
        <dbReference type="Pfam" id="PF00294"/>
    </source>
</evidence>
<keyword evidence="5 11" id="KW-0547">Nucleotide-binding</keyword>
<comment type="similarity">
    <text evidence="1 11">Belongs to the carbohydrate kinase PfkB family.</text>
</comment>
<dbReference type="SUPFAM" id="SSF53613">
    <property type="entry name" value="Ribokinase-like"/>
    <property type="match status" value="1"/>
</dbReference>
<dbReference type="EMBL" id="CP002873">
    <property type="protein sequence ID" value="AGA67077.1"/>
    <property type="molecule type" value="Genomic_DNA"/>
</dbReference>
<dbReference type="NCBIfam" id="TIGR03168">
    <property type="entry name" value="1-PFK"/>
    <property type="match status" value="1"/>
</dbReference>
<keyword evidence="4 10" id="KW-0808">Transferase</keyword>
<evidence type="ECO:0000313" key="14">
    <source>
        <dbReference type="Proteomes" id="UP000010793"/>
    </source>
</evidence>